<feature type="DNA-binding region" description="H-T-H motif" evidence="2">
    <location>
        <begin position="35"/>
        <end position="54"/>
    </location>
</feature>
<sequence>MSKPATPSQAPERTRERILKAAIIRFSTHSYEATGLRDLAADVGVDVAYVHRCFGSKEKLFREALKASMKPERLFAEDGDIAAILSREMMRERGADEIGSLDIAIRSFSSPEAARVLRDTLMEDFVTPLTERQQGLSEMRATLIAAVLGGVGILKDVIAAGPLRESRPEQIEAALAQIIQEILVSEDDDGALRHRPHPPKGTQ</sequence>
<keyword evidence="5" id="KW-1185">Reference proteome</keyword>
<dbReference type="Pfam" id="PF00440">
    <property type="entry name" value="TetR_N"/>
    <property type="match status" value="1"/>
</dbReference>
<gene>
    <name evidence="4" type="ORF">STARVERO_02668</name>
</gene>
<dbReference type="InterPro" id="IPR050109">
    <property type="entry name" value="HTH-type_TetR-like_transc_reg"/>
</dbReference>
<dbReference type="RefSeq" id="WP_159601766.1">
    <property type="nucleotide sequence ID" value="NZ_CACSAS010000001.1"/>
</dbReference>
<protein>
    <recommendedName>
        <fullName evidence="3">HTH tetR-type domain-containing protein</fullName>
    </recommendedName>
</protein>
<organism evidence="4 5">
    <name type="scientific">Starkeya nomas</name>
    <dbReference type="NCBI Taxonomy" id="2666134"/>
    <lineage>
        <taxon>Bacteria</taxon>
        <taxon>Pseudomonadati</taxon>
        <taxon>Pseudomonadota</taxon>
        <taxon>Alphaproteobacteria</taxon>
        <taxon>Hyphomicrobiales</taxon>
        <taxon>Xanthobacteraceae</taxon>
        <taxon>Starkeya</taxon>
    </lineage>
</organism>
<dbReference type="GO" id="GO:0000976">
    <property type="term" value="F:transcription cis-regulatory region binding"/>
    <property type="evidence" value="ECO:0007669"/>
    <property type="project" value="TreeGrafter"/>
</dbReference>
<keyword evidence="1 2" id="KW-0238">DNA-binding</keyword>
<dbReference type="GO" id="GO:0003700">
    <property type="term" value="F:DNA-binding transcription factor activity"/>
    <property type="evidence" value="ECO:0007669"/>
    <property type="project" value="TreeGrafter"/>
</dbReference>
<dbReference type="InterPro" id="IPR041678">
    <property type="entry name" value="TetR_C_16"/>
</dbReference>
<dbReference type="PANTHER" id="PTHR30055">
    <property type="entry name" value="HTH-TYPE TRANSCRIPTIONAL REGULATOR RUTR"/>
    <property type="match status" value="1"/>
</dbReference>
<dbReference type="PANTHER" id="PTHR30055:SF146">
    <property type="entry name" value="HTH-TYPE TRANSCRIPTIONAL DUAL REGULATOR CECR"/>
    <property type="match status" value="1"/>
</dbReference>
<evidence type="ECO:0000313" key="4">
    <source>
        <dbReference type="EMBL" id="CAA0100871.1"/>
    </source>
</evidence>
<dbReference type="Gene3D" id="1.10.357.10">
    <property type="entry name" value="Tetracycline Repressor, domain 2"/>
    <property type="match status" value="1"/>
</dbReference>
<evidence type="ECO:0000256" key="2">
    <source>
        <dbReference type="PROSITE-ProRule" id="PRU00335"/>
    </source>
</evidence>
<dbReference type="Proteomes" id="UP000433050">
    <property type="component" value="Unassembled WGS sequence"/>
</dbReference>
<dbReference type="PROSITE" id="PS50977">
    <property type="entry name" value="HTH_TETR_2"/>
    <property type="match status" value="1"/>
</dbReference>
<dbReference type="InterPro" id="IPR001647">
    <property type="entry name" value="HTH_TetR"/>
</dbReference>
<dbReference type="Pfam" id="PF17920">
    <property type="entry name" value="TetR_C_16"/>
    <property type="match status" value="1"/>
</dbReference>
<dbReference type="SUPFAM" id="SSF46689">
    <property type="entry name" value="Homeodomain-like"/>
    <property type="match status" value="1"/>
</dbReference>
<evidence type="ECO:0000313" key="5">
    <source>
        <dbReference type="Proteomes" id="UP000433050"/>
    </source>
</evidence>
<feature type="domain" description="HTH tetR-type" evidence="3">
    <location>
        <begin position="12"/>
        <end position="72"/>
    </location>
</feature>
<name>A0A5S9PAS1_9HYPH</name>
<reference evidence="4 5" key="1">
    <citation type="submission" date="2019-12" db="EMBL/GenBank/DDBJ databases">
        <authorList>
            <person name="Reyes-Prieto M."/>
        </authorList>
    </citation>
    <scope>NUCLEOTIDE SEQUENCE [LARGE SCALE GENOMIC DNA]</scope>
    <source>
        <strain evidence="4">HF14-78462</strain>
    </source>
</reference>
<dbReference type="AlphaFoldDB" id="A0A5S9PAS1"/>
<evidence type="ECO:0000259" key="3">
    <source>
        <dbReference type="PROSITE" id="PS50977"/>
    </source>
</evidence>
<evidence type="ECO:0000256" key="1">
    <source>
        <dbReference type="ARBA" id="ARBA00023125"/>
    </source>
</evidence>
<dbReference type="EMBL" id="CACSAS010000001">
    <property type="protein sequence ID" value="CAA0100871.1"/>
    <property type="molecule type" value="Genomic_DNA"/>
</dbReference>
<dbReference type="SUPFAM" id="SSF48498">
    <property type="entry name" value="Tetracyclin repressor-like, C-terminal domain"/>
    <property type="match status" value="1"/>
</dbReference>
<accession>A0A5S9PAS1</accession>
<proteinExistence type="predicted"/>
<dbReference type="InterPro" id="IPR009057">
    <property type="entry name" value="Homeodomain-like_sf"/>
</dbReference>
<dbReference type="InterPro" id="IPR036271">
    <property type="entry name" value="Tet_transcr_reg_TetR-rel_C_sf"/>
</dbReference>